<evidence type="ECO:0000256" key="7">
    <source>
        <dbReference type="ARBA" id="ARBA00022803"/>
    </source>
</evidence>
<comment type="pathway">
    <text evidence="1">Protein modification; protein glycosylation.</text>
</comment>
<gene>
    <name evidence="10" type="ORF">H261_01252</name>
</gene>
<accession>M3AG47</accession>
<feature type="domain" description="O-GlcNAc transferase C-terminal" evidence="9">
    <location>
        <begin position="285"/>
        <end position="432"/>
    </location>
</feature>
<evidence type="ECO:0000256" key="3">
    <source>
        <dbReference type="ARBA" id="ARBA00011970"/>
    </source>
</evidence>
<dbReference type="Pfam" id="PF07719">
    <property type="entry name" value="TPR_2"/>
    <property type="match status" value="1"/>
</dbReference>
<dbReference type="InterPro" id="IPR011717">
    <property type="entry name" value="TPR-4"/>
</dbReference>
<keyword evidence="11" id="KW-1185">Reference proteome</keyword>
<dbReference type="PANTHER" id="PTHR44835:SF1">
    <property type="entry name" value="PROTEIN O-GLCNAC TRANSFERASE"/>
    <property type="match status" value="1"/>
</dbReference>
<organism evidence="10 11">
    <name type="scientific">Paramagnetospirillum caucaseum</name>
    <dbReference type="NCBI Taxonomy" id="1244869"/>
    <lineage>
        <taxon>Bacteria</taxon>
        <taxon>Pseudomonadati</taxon>
        <taxon>Pseudomonadota</taxon>
        <taxon>Alphaproteobacteria</taxon>
        <taxon>Rhodospirillales</taxon>
        <taxon>Magnetospirillaceae</taxon>
        <taxon>Paramagnetospirillum</taxon>
    </lineage>
</organism>
<dbReference type="EMBL" id="AONQ01000002">
    <property type="protein sequence ID" value="EME71833.1"/>
    <property type="molecule type" value="Genomic_DNA"/>
</dbReference>
<protein>
    <recommendedName>
        <fullName evidence="3">protein O-GlcNAc transferase</fullName>
        <ecNumber evidence="3">2.4.1.255</ecNumber>
    </recommendedName>
</protein>
<dbReference type="PATRIC" id="fig|1244869.3.peg.243"/>
<dbReference type="Pfam" id="PF13424">
    <property type="entry name" value="TPR_12"/>
    <property type="match status" value="1"/>
</dbReference>
<dbReference type="PROSITE" id="PS50005">
    <property type="entry name" value="TPR"/>
    <property type="match status" value="4"/>
</dbReference>
<name>M3AG47_9PROT</name>
<dbReference type="UniPathway" id="UPA00378"/>
<keyword evidence="5 10" id="KW-0808">Transferase</keyword>
<feature type="repeat" description="TPR" evidence="8">
    <location>
        <begin position="35"/>
        <end position="68"/>
    </location>
</feature>
<dbReference type="InterPro" id="IPR013105">
    <property type="entry name" value="TPR_2"/>
</dbReference>
<dbReference type="Pfam" id="PF13181">
    <property type="entry name" value="TPR_8"/>
    <property type="match status" value="1"/>
</dbReference>
<dbReference type="InterPro" id="IPR029489">
    <property type="entry name" value="OGT/SEC/SPY_C"/>
</dbReference>
<dbReference type="eggNOG" id="COG0457">
    <property type="taxonomic scope" value="Bacteria"/>
</dbReference>
<evidence type="ECO:0000313" key="11">
    <source>
        <dbReference type="Proteomes" id="UP000011744"/>
    </source>
</evidence>
<feature type="repeat" description="TPR" evidence="8">
    <location>
        <begin position="103"/>
        <end position="136"/>
    </location>
</feature>
<sequence length="652" mass="71178">MLVQAEALHNQGRVDEAESLYRRLLDQAPLSPQAAKALTNLGVISQQRGQTDAAMALHRRAQELAPDMAEAWCNRGDLLSDLDRLDEAEADFARAAGLSPGLAPAWFNLGNVRMRLGRAAEAEPCYRRAVELLPHLPAVHAQLARSLDATGRAAEAADAMETAVRLAPGDWQMLTDLGALQQQAGRVKAAQGSLRTAISLRPSHAPAHYNLGNAFYGEGRAAEAVACWRTAWDINPRLVEAASNHLNGLHYLPRMTGDEIAGAHRQIMDRRRTALPAQYANPPEPDRVIRVGYVSAGFRRHPLGLLMRPVLKGHDRNHVFAACYATRPGGDEITAELRHGADLWREAAGLDDAALARQIQEDGIDILVDLDGQTAGNRLELFAAKPAPLQVSWLGYPFTTGLAAMDYALMDRATVPPEAEAWFREKVAVLPGSRLCYQGPETPEPATPPMLARDFVTFGSFNNIAKLNDSVVASWSRILKRVPDSRLLLKWPHLAHAEVAGRFRNAFAAHGIAGDRLDLRGNSPPEQLLAEYGEVDIALDPFPYCGAFTSCEALWMGVPAVTLAGPRPFSRQTLALLTAMGMEAELSRRDVSAYEDLAVALANDPARLERLRRDLRPALRRGVGDSAAHVTAVEAFFRQAWSEWCAKIKGKA</sequence>
<proteinExistence type="inferred from homology"/>
<dbReference type="InterPro" id="IPR051939">
    <property type="entry name" value="Glycosyltr_41/O-GlcNAc_trsf"/>
</dbReference>
<evidence type="ECO:0000259" key="9">
    <source>
        <dbReference type="Pfam" id="PF13844"/>
    </source>
</evidence>
<dbReference type="STRING" id="1244869.H261_01252"/>
<feature type="repeat" description="TPR" evidence="8">
    <location>
        <begin position="69"/>
        <end position="102"/>
    </location>
</feature>
<evidence type="ECO:0000256" key="1">
    <source>
        <dbReference type="ARBA" id="ARBA00004922"/>
    </source>
</evidence>
<comment type="similarity">
    <text evidence="2">Belongs to the glycosyltransferase 41 family. O-GlcNAc transferase subfamily.</text>
</comment>
<evidence type="ECO:0000256" key="8">
    <source>
        <dbReference type="PROSITE-ProRule" id="PRU00339"/>
    </source>
</evidence>
<dbReference type="Pfam" id="PF13844">
    <property type="entry name" value="Glyco_transf_41"/>
    <property type="match status" value="2"/>
</dbReference>
<dbReference type="Gene3D" id="3.40.50.11380">
    <property type="match status" value="1"/>
</dbReference>
<dbReference type="Proteomes" id="UP000011744">
    <property type="component" value="Unassembled WGS sequence"/>
</dbReference>
<evidence type="ECO:0000256" key="2">
    <source>
        <dbReference type="ARBA" id="ARBA00005386"/>
    </source>
</evidence>
<dbReference type="Pfam" id="PF13432">
    <property type="entry name" value="TPR_16"/>
    <property type="match status" value="1"/>
</dbReference>
<dbReference type="SMART" id="SM00028">
    <property type="entry name" value="TPR"/>
    <property type="match status" value="6"/>
</dbReference>
<keyword evidence="4" id="KW-0328">Glycosyltransferase</keyword>
<dbReference type="InterPro" id="IPR019734">
    <property type="entry name" value="TPR_rpt"/>
</dbReference>
<dbReference type="PANTHER" id="PTHR44835">
    <property type="entry name" value="UDP-N-ACETYLGLUCOSAMINE--PEPTIDE N-ACETYLGLUCOSAMINYLTRANSFERASE SPINDLY-RELATED"/>
    <property type="match status" value="1"/>
</dbReference>
<dbReference type="InterPro" id="IPR011990">
    <property type="entry name" value="TPR-like_helical_dom_sf"/>
</dbReference>
<dbReference type="GO" id="GO:0097363">
    <property type="term" value="F:protein O-acetylglucosaminyltransferase activity"/>
    <property type="evidence" value="ECO:0007669"/>
    <property type="project" value="UniProtKB-EC"/>
</dbReference>
<comment type="caution">
    <text evidence="10">The sequence shown here is derived from an EMBL/GenBank/DDBJ whole genome shotgun (WGS) entry which is preliminary data.</text>
</comment>
<evidence type="ECO:0000256" key="6">
    <source>
        <dbReference type="ARBA" id="ARBA00022737"/>
    </source>
</evidence>
<evidence type="ECO:0000313" key="10">
    <source>
        <dbReference type="EMBL" id="EME71833.1"/>
    </source>
</evidence>
<evidence type="ECO:0000256" key="5">
    <source>
        <dbReference type="ARBA" id="ARBA00022679"/>
    </source>
</evidence>
<dbReference type="eggNOG" id="COG3914">
    <property type="taxonomic scope" value="Bacteria"/>
</dbReference>
<reference evidence="10 11" key="1">
    <citation type="journal article" date="2014" name="Genome Announc.">
        <title>Draft Genome Sequence of Magnetospirillum sp. Strain SO-1, a Freshwater Magnetotactic Bacterium Isolated from the Ol'khovka River, Russia.</title>
        <authorList>
            <person name="Grouzdev D.S."/>
            <person name="Dziuba M.V."/>
            <person name="Sukhacheva M.S."/>
            <person name="Mardanov A.V."/>
            <person name="Beletskiy A.V."/>
            <person name="Kuznetsov B.B."/>
            <person name="Skryabin K.G."/>
        </authorList>
    </citation>
    <scope>NUCLEOTIDE SEQUENCE [LARGE SCALE GENOMIC DNA]</scope>
    <source>
        <strain evidence="10 11">SO-1</strain>
    </source>
</reference>
<feature type="repeat" description="TPR" evidence="8">
    <location>
        <begin position="205"/>
        <end position="238"/>
    </location>
</feature>
<dbReference type="GO" id="GO:0042802">
    <property type="term" value="F:identical protein binding"/>
    <property type="evidence" value="ECO:0007669"/>
    <property type="project" value="InterPro"/>
</dbReference>
<dbReference type="AlphaFoldDB" id="M3AG47"/>
<dbReference type="Gene3D" id="3.40.50.2000">
    <property type="entry name" value="Glycogen Phosphorylase B"/>
    <property type="match status" value="1"/>
</dbReference>
<keyword evidence="7 8" id="KW-0802">TPR repeat</keyword>
<feature type="domain" description="O-GlcNAc transferase C-terminal" evidence="9">
    <location>
        <begin position="451"/>
        <end position="614"/>
    </location>
</feature>
<keyword evidence="6" id="KW-0677">Repeat</keyword>
<dbReference type="EC" id="2.4.1.255" evidence="3"/>
<dbReference type="Pfam" id="PF07721">
    <property type="entry name" value="TPR_4"/>
    <property type="match status" value="1"/>
</dbReference>
<dbReference type="Gene3D" id="1.25.40.10">
    <property type="entry name" value="Tetratricopeptide repeat domain"/>
    <property type="match status" value="1"/>
</dbReference>
<dbReference type="SUPFAM" id="SSF48452">
    <property type="entry name" value="TPR-like"/>
    <property type="match status" value="2"/>
</dbReference>
<evidence type="ECO:0000256" key="4">
    <source>
        <dbReference type="ARBA" id="ARBA00022676"/>
    </source>
</evidence>